<dbReference type="Pfam" id="PF00012">
    <property type="entry name" value="HSP70"/>
    <property type="match status" value="2"/>
</dbReference>
<organism evidence="5">
    <name type="scientific">Nematocida ausubeli (strain ATCC PRA-371 / ERTm2)</name>
    <name type="common">Nematode killer fungus</name>
    <dbReference type="NCBI Taxonomy" id="1913371"/>
    <lineage>
        <taxon>Eukaryota</taxon>
        <taxon>Fungi</taxon>
        <taxon>Fungi incertae sedis</taxon>
        <taxon>Microsporidia</taxon>
        <taxon>Nematocida</taxon>
    </lineage>
</organism>
<dbReference type="InterPro" id="IPR043129">
    <property type="entry name" value="ATPase_NBD"/>
</dbReference>
<proteinExistence type="inferred from homology"/>
<evidence type="ECO:0000256" key="4">
    <source>
        <dbReference type="SAM" id="MobiDB-lite"/>
    </source>
</evidence>
<feature type="region of interest" description="Disordered" evidence="4">
    <location>
        <begin position="777"/>
        <end position="805"/>
    </location>
</feature>
<keyword evidence="5" id="KW-0346">Stress response</keyword>
<dbReference type="Gene3D" id="2.60.34.10">
    <property type="entry name" value="Substrate Binding Domain Of DNAk, Chain A, domain 1"/>
    <property type="match status" value="1"/>
</dbReference>
<keyword evidence="7" id="KW-1185">Reference proteome</keyword>
<dbReference type="SUPFAM" id="SSF53067">
    <property type="entry name" value="Actin-like ATPase domain"/>
    <property type="match status" value="2"/>
</dbReference>
<dbReference type="InterPro" id="IPR018181">
    <property type="entry name" value="Heat_shock_70_CS"/>
</dbReference>
<accession>H8Z971</accession>
<evidence type="ECO:0000256" key="2">
    <source>
        <dbReference type="ARBA" id="ARBA00022741"/>
    </source>
</evidence>
<dbReference type="FunFam" id="3.30.420.40:FF:000028">
    <property type="entry name" value="heat shock 70 kDa protein-like"/>
    <property type="match status" value="1"/>
</dbReference>
<reference evidence="5" key="1">
    <citation type="submission" date="2011-03" db="EMBL/GenBank/DDBJ databases">
        <title>The Genome Sequence of Nematocida sp1 strain ERTm2.</title>
        <authorList>
            <consortium name="The Broad Institute Genome Sequencing Platform"/>
            <consortium name="The Broad Institute Genome Sequencing Center for Infectious Disease"/>
            <person name="Cuomo C."/>
            <person name="Troemel E."/>
            <person name="Young S.K."/>
            <person name="Zeng Q."/>
            <person name="Gargeya S."/>
            <person name="Fitzgerald M."/>
            <person name="Haas B."/>
            <person name="Abouelleil A."/>
            <person name="Alvarado L."/>
            <person name="Arachchi H.M."/>
            <person name="Berlin A."/>
            <person name="Brown A."/>
            <person name="Chapman S.B."/>
            <person name="Chen Z."/>
            <person name="Dunbar C."/>
            <person name="Freedman E."/>
            <person name="Gearin G."/>
            <person name="Gellesch M."/>
            <person name="Goldberg J."/>
            <person name="Griggs A."/>
            <person name="Gujja S."/>
            <person name="Heilman E.R."/>
            <person name="Heiman D."/>
            <person name="Howarth C."/>
            <person name="Larson L."/>
            <person name="Lui A."/>
            <person name="MacDonald P.J.P."/>
            <person name="Mehta T."/>
            <person name="Montmayeur A."/>
            <person name="Murphy C."/>
            <person name="Neiman D."/>
            <person name="Pearson M."/>
            <person name="Priest M."/>
            <person name="Roberts A."/>
            <person name="Saif S."/>
            <person name="Shea T."/>
            <person name="Shenoy N."/>
            <person name="Sisk P."/>
            <person name="Stolte C."/>
            <person name="Sykes S."/>
            <person name="White J."/>
            <person name="Yandava C."/>
            <person name="Wortman J."/>
            <person name="Nusbaum C."/>
            <person name="Birren B."/>
        </authorList>
    </citation>
    <scope>NUCLEOTIDE SEQUENCE</scope>
    <source>
        <strain evidence="5">ERTm2</strain>
    </source>
</reference>
<keyword evidence="2" id="KW-0547">Nucleotide-binding</keyword>
<keyword evidence="3" id="KW-0067">ATP-binding</keyword>
<evidence type="ECO:0000256" key="1">
    <source>
        <dbReference type="ARBA" id="ARBA00007381"/>
    </source>
</evidence>
<dbReference type="GO" id="GO:0005524">
    <property type="term" value="F:ATP binding"/>
    <property type="evidence" value="ECO:0007669"/>
    <property type="project" value="UniProtKB-KW"/>
</dbReference>
<evidence type="ECO:0000313" key="5">
    <source>
        <dbReference type="EMBL" id="EHY66502.1"/>
    </source>
</evidence>
<dbReference type="OrthoDB" id="434160at2759"/>
<dbReference type="InterPro" id="IPR029047">
    <property type="entry name" value="HSP70_peptide-bd_sf"/>
</dbReference>
<dbReference type="InterPro" id="IPR013126">
    <property type="entry name" value="Hsp_70_fam"/>
</dbReference>
<protein>
    <submittedName>
        <fullName evidence="5">Heat shock protein 70</fullName>
    </submittedName>
</protein>
<dbReference type="PANTHER" id="PTHR19375">
    <property type="entry name" value="HEAT SHOCK PROTEIN 70KDA"/>
    <property type="match status" value="1"/>
</dbReference>
<evidence type="ECO:0000313" key="7">
    <source>
        <dbReference type="Proteomes" id="UP000054524"/>
    </source>
</evidence>
<dbReference type="Proteomes" id="UP000005622">
    <property type="component" value="Unassembled WGS sequence"/>
</dbReference>
<dbReference type="HOGENOM" id="CLU_005965_7_0_1"/>
<gene>
    <name evidence="5" type="ORF">NERG_00142</name>
    <name evidence="6" type="ORF">NESG_00949</name>
</gene>
<sequence>MARFLRRVVGATAMSVLGMTNLTKLMAAETASAKSNLVLGIDLGTTNSVISVFDKAKKTVETIQIDGKVSMPSFIKMDVKNESELSKSVIEQMDIIRKEDTKGDHYYYNGMWIKSAFKGLITPIVGWPAIEKMKNEKSSVRNYIYRFKPLLARSLAESKDVDVIQTTSKNVKYGIAQKYDMGISSQVLAITITDNAGKEIAWITPKGLSTLILEELRLKFEAQWYKRPSERSPEEKAEAAVKKTCVITVPAYFNIDQKDQTRDAAAYSLLNIHEDGIINEPTSAAIAYAYTCARAKKLSDMEEKNFLVFDFGGGTLDISYLNLGADSDVLIVDGHVGNNFLGGENINDLIYAEFERQLKSKYNIDSSNFPINTSLRMRYLVEEMKINLCNQQNAVDDKIRKDLIRNNSKGPADYSKTNEIVKGNLVIELSDGKQIDCELELSANKLEELCDPIYREIKKLLDHNVGPHPGKDEAEGLIQKLKTVNSKDEVKHVLYVGGSSRLFGIRRLLMSEFTEANHCFDLDPDTCVSVGAAYYAASLENMIDEDNFVALIDAIPMNMGIKLDQDMFDIMAEAGTQVPNIFEKYFTTTSDAQKSVRIVVGQTHSTTKRFSNTKVIGTFDLNMPNNELPRGKKKIKVTFDFGSSGHMVVKATEVAEDGTDLANGNSIPITKEKTRLTDKEIEELNSKYEKTKETEAKWIEKCDKVKEIEEAVLRFREESAMLPDTHPKKKVLGDLYKEASFWVEMEVKNKNDVGDEEMIQKIQEKLADLASAYAALGEGQEAAPKPESQKAPEAEAEEFIPKEDL</sequence>
<dbReference type="AlphaFoldDB" id="H8Z971"/>
<evidence type="ECO:0000256" key="3">
    <source>
        <dbReference type="ARBA" id="ARBA00022840"/>
    </source>
</evidence>
<reference evidence="6 7" key="3">
    <citation type="journal article" date="2014" name="Genome Announc.">
        <title>Genome Sequence of the Microsporidian Species Nematocida sp1 Strain ERTm6 (ATCC PRA-372).</title>
        <authorList>
            <person name="Bakowski M.A."/>
            <person name="Priest M."/>
            <person name="Young S."/>
            <person name="Cuomo C.A."/>
            <person name="Troemel E.R."/>
        </authorList>
    </citation>
    <scope>NUCLEOTIDE SEQUENCE [LARGE SCALE GENOMIC DNA]</scope>
    <source>
        <strain evidence="6 7">ERTm6</strain>
    </source>
</reference>
<accession>A0A086J3S5</accession>
<name>H8Z971_NEMA1</name>
<comment type="similarity">
    <text evidence="1">Belongs to the heat shock protein 70 family.</text>
</comment>
<dbReference type="STRING" id="944018.H8Z971"/>
<dbReference type="Gene3D" id="3.90.640.10">
    <property type="entry name" value="Actin, Chain A, domain 4"/>
    <property type="match status" value="1"/>
</dbReference>
<dbReference type="Gene3D" id="3.30.420.40">
    <property type="match status" value="2"/>
</dbReference>
<dbReference type="SUPFAM" id="SSF100920">
    <property type="entry name" value="Heat shock protein 70kD (HSP70), peptide-binding domain"/>
    <property type="match status" value="1"/>
</dbReference>
<feature type="compositionally biased region" description="Basic and acidic residues" evidence="4">
    <location>
        <begin position="787"/>
        <end position="805"/>
    </location>
</feature>
<dbReference type="GO" id="GO:0140662">
    <property type="term" value="F:ATP-dependent protein folding chaperone"/>
    <property type="evidence" value="ECO:0007669"/>
    <property type="project" value="InterPro"/>
</dbReference>
<dbReference type="EMBL" id="JH604633">
    <property type="protein sequence ID" value="EHY66502.1"/>
    <property type="molecule type" value="Genomic_DNA"/>
</dbReference>
<evidence type="ECO:0000313" key="6">
    <source>
        <dbReference type="EMBL" id="KFG26793.1"/>
    </source>
</evidence>
<dbReference type="Proteomes" id="UP000054524">
    <property type="component" value="Unassembled WGS sequence"/>
</dbReference>
<reference evidence="6" key="2">
    <citation type="submission" date="2012-10" db="EMBL/GenBank/DDBJ databases">
        <authorList>
            <consortium name="The Broad Institute Genome Sequencing Platform"/>
            <consortium name="The Broad Institute Genome Sequencing Center for Infectious Disease"/>
            <person name="Cuomo C."/>
            <person name="Troemel E."/>
            <person name="Walker B."/>
            <person name="Young S.K."/>
            <person name="Zeng Q."/>
            <person name="Gargeya S."/>
            <person name="Fitzgerald M."/>
            <person name="Haas B."/>
            <person name="Abouelleil A."/>
            <person name="Alvarado L."/>
            <person name="Arachchi H.M."/>
            <person name="Berlin A.M."/>
            <person name="Chapman S.B."/>
            <person name="Goldberg J."/>
            <person name="Griggs A."/>
            <person name="Gujja S."/>
            <person name="Hansen M."/>
            <person name="Howarth C."/>
            <person name="Imamovic A."/>
            <person name="Larimer J."/>
            <person name="McCowan C."/>
            <person name="Murphy C."/>
            <person name="Neiman D."/>
            <person name="Pearson M."/>
            <person name="Priest M."/>
            <person name="Roberts A."/>
            <person name="Saif S."/>
            <person name="Shea T."/>
            <person name="Sisk P."/>
            <person name="Sykes S."/>
            <person name="Wortman J."/>
            <person name="Nusbaum C."/>
            <person name="Birren B."/>
        </authorList>
    </citation>
    <scope>NUCLEOTIDE SEQUENCE</scope>
    <source>
        <strain evidence="6">ERTm6</strain>
    </source>
</reference>
<dbReference type="PROSITE" id="PS00297">
    <property type="entry name" value="HSP70_1"/>
    <property type="match status" value="1"/>
</dbReference>
<dbReference type="EMBL" id="AKIJ01000002">
    <property type="protein sequence ID" value="KFG26793.1"/>
    <property type="molecule type" value="Genomic_DNA"/>
</dbReference>